<gene>
    <name evidence="2" type="ORF">Scinn_15470</name>
</gene>
<feature type="region of interest" description="Disordered" evidence="1">
    <location>
        <begin position="328"/>
        <end position="475"/>
    </location>
</feature>
<name>A0ABQ3NH23_STRVG</name>
<evidence type="ECO:0000313" key="3">
    <source>
        <dbReference type="Proteomes" id="UP000660554"/>
    </source>
</evidence>
<evidence type="ECO:0000256" key="1">
    <source>
        <dbReference type="SAM" id="MobiDB-lite"/>
    </source>
</evidence>
<evidence type="ECO:0000313" key="2">
    <source>
        <dbReference type="EMBL" id="GHI12084.1"/>
    </source>
</evidence>
<reference evidence="3" key="1">
    <citation type="submission" date="2020-09" db="EMBL/GenBank/DDBJ databases">
        <title>Whole genome shotgun sequence of Streptomyces cinnamonensis NBRC 15873.</title>
        <authorList>
            <person name="Komaki H."/>
            <person name="Tamura T."/>
        </authorList>
    </citation>
    <scope>NUCLEOTIDE SEQUENCE [LARGE SCALE GENOMIC DNA]</scope>
    <source>
        <strain evidence="3">NBRC 15873</strain>
    </source>
</reference>
<comment type="caution">
    <text evidence="2">The sequence shown here is derived from an EMBL/GenBank/DDBJ whole genome shotgun (WGS) entry which is preliminary data.</text>
</comment>
<sequence>MSVRTAAAIAVVAGVVTTLLPPLGHCRVRRTRHRRPRRAAYGDGRSRPQRPADPRRRHRDLRPHGEDPTGKAVEYKPWMLLDAKGPSLLQKDDVVFKVEAVDAPATKASVGQQDGEWQGLFFPSAGEAGQGFDIPANGKMTWKVTLGLGANYPTNKGDFNFTATSYNNSVAPGGADSHLFKVDPQTKTGELKTWFKQVSSGKDGQEQRAYLDLNYQATGDGTFNVPLATSLTLSHPGEEKADFRLQALIDGRWQDLNAKDSRYELPRIAKGFGAASGVHTQPLRLSLGRDTKLTKRTVITMEAEVRQAEGNTWPLLTAPVQFPLAPIVEPDTTVPTTNPTTNPTNPTTSPSPTPTPSSTLRRPAGRRHHHGQLQRDDHGLLHGLPGHHRRRLVHRPVRGSRRGPGRARRGRRLARPSPPHQRLIAPPHTPKRPARSLGRGAFTLRADAVGRRPARGGGSGRGWWSRRPPARPGRA</sequence>
<feature type="compositionally biased region" description="Basic residues" evidence="1">
    <location>
        <begin position="29"/>
        <end position="38"/>
    </location>
</feature>
<protein>
    <submittedName>
        <fullName evidence="2">Uncharacterized protein</fullName>
    </submittedName>
</protein>
<feature type="compositionally biased region" description="Low complexity" evidence="1">
    <location>
        <begin position="332"/>
        <end position="348"/>
    </location>
</feature>
<proteinExistence type="predicted"/>
<organism evidence="2 3">
    <name type="scientific">Streptomyces virginiae</name>
    <name type="common">Streptomyces cinnamonensis</name>
    <dbReference type="NCBI Taxonomy" id="1961"/>
    <lineage>
        <taxon>Bacteria</taxon>
        <taxon>Bacillati</taxon>
        <taxon>Actinomycetota</taxon>
        <taxon>Actinomycetes</taxon>
        <taxon>Kitasatosporales</taxon>
        <taxon>Streptomycetaceae</taxon>
        <taxon>Streptomyces</taxon>
    </lineage>
</organism>
<dbReference type="EMBL" id="BNDV01000005">
    <property type="protein sequence ID" value="GHI12084.1"/>
    <property type="molecule type" value="Genomic_DNA"/>
</dbReference>
<keyword evidence="3" id="KW-1185">Reference proteome</keyword>
<dbReference type="Proteomes" id="UP000660554">
    <property type="component" value="Unassembled WGS sequence"/>
</dbReference>
<feature type="compositionally biased region" description="Basic residues" evidence="1">
    <location>
        <begin position="385"/>
        <end position="414"/>
    </location>
</feature>
<feature type="compositionally biased region" description="Basic and acidic residues" evidence="1">
    <location>
        <begin position="44"/>
        <end position="54"/>
    </location>
</feature>
<accession>A0ABQ3NH23</accession>
<feature type="compositionally biased region" description="Basic residues" evidence="1">
    <location>
        <begin position="363"/>
        <end position="372"/>
    </location>
</feature>
<feature type="region of interest" description="Disordered" evidence="1">
    <location>
        <begin position="29"/>
        <end position="70"/>
    </location>
</feature>